<dbReference type="Proteomes" id="UP000307956">
    <property type="component" value="Unassembled WGS sequence"/>
</dbReference>
<feature type="compositionally biased region" description="Basic residues" evidence="1">
    <location>
        <begin position="39"/>
        <end position="66"/>
    </location>
</feature>
<gene>
    <name evidence="2" type="ORF">E6O51_03740</name>
</gene>
<accession>A0A4S4AWT6</accession>
<dbReference type="EMBL" id="SSOD01000002">
    <property type="protein sequence ID" value="THF64471.1"/>
    <property type="molecule type" value="Genomic_DNA"/>
</dbReference>
<dbReference type="InterPro" id="IPR027599">
    <property type="entry name" value="PqqD-rel_X"/>
</dbReference>
<reference evidence="2 3" key="1">
    <citation type="submission" date="2019-04" db="EMBL/GenBank/DDBJ databases">
        <title>Azoarcus rhizosphaerae sp. nov. isolated from rhizosphere of Ficus religiosa.</title>
        <authorList>
            <person name="Lin S.-Y."/>
            <person name="Hameed A."/>
            <person name="Hsu Y.-H."/>
            <person name="Young C.-C."/>
        </authorList>
    </citation>
    <scope>NUCLEOTIDE SEQUENCE [LARGE SCALE GENOMIC DNA]</scope>
    <source>
        <strain evidence="2 3">CC-YHH848</strain>
    </source>
</reference>
<organism evidence="2 3">
    <name type="scientific">Pseudothauera rhizosphaerae</name>
    <dbReference type="NCBI Taxonomy" id="2565932"/>
    <lineage>
        <taxon>Bacteria</taxon>
        <taxon>Pseudomonadati</taxon>
        <taxon>Pseudomonadota</taxon>
        <taxon>Betaproteobacteria</taxon>
        <taxon>Rhodocyclales</taxon>
        <taxon>Zoogloeaceae</taxon>
        <taxon>Pseudothauera</taxon>
    </lineage>
</organism>
<keyword evidence="3" id="KW-1185">Reference proteome</keyword>
<proteinExistence type="predicted"/>
<evidence type="ECO:0000256" key="1">
    <source>
        <dbReference type="SAM" id="MobiDB-lite"/>
    </source>
</evidence>
<dbReference type="NCBIfam" id="TIGR04353">
    <property type="entry name" value="PqqD_rel_X"/>
    <property type="match status" value="1"/>
</dbReference>
<dbReference type="AlphaFoldDB" id="A0A4S4AWT6"/>
<name>A0A4S4AWT6_9RHOO</name>
<protein>
    <submittedName>
        <fullName evidence="2">HPr-rel-A system PqqD family peptide chaperone</fullName>
    </submittedName>
</protein>
<comment type="caution">
    <text evidence="2">The sequence shown here is derived from an EMBL/GenBank/DDBJ whole genome shotgun (WGS) entry which is preliminary data.</text>
</comment>
<evidence type="ECO:0000313" key="2">
    <source>
        <dbReference type="EMBL" id="THF64471.1"/>
    </source>
</evidence>
<dbReference type="OrthoDB" id="8563960at2"/>
<evidence type="ECO:0000313" key="3">
    <source>
        <dbReference type="Proteomes" id="UP000307956"/>
    </source>
</evidence>
<feature type="region of interest" description="Disordered" evidence="1">
    <location>
        <begin position="16"/>
        <end position="76"/>
    </location>
</feature>
<sequence length="199" mass="22007">MADPADRSVPQLLSARVARPLLQVRPAGLEAALPVRSHGSARTRRPVRDRRPFRQRPAQHPHRPGRPARDDRTEPQGAVVRIRPEGLLQAPRRRQPLVRGRHRRVLRTDGALVLLNGPSAPQPHLLEAVWEDGAALYDRRSGDTHLLDTFTLAVLHAARAVGADPAAIHARLADSGNPQEYELSRIESALDQLMAAHLL</sequence>